<keyword evidence="1" id="KW-0472">Membrane</keyword>
<comment type="caution">
    <text evidence="2">The sequence shown here is derived from an EMBL/GenBank/DDBJ whole genome shotgun (WGS) entry which is preliminary data.</text>
</comment>
<protein>
    <submittedName>
        <fullName evidence="2">Uncharacterized protein</fullName>
    </submittedName>
</protein>
<dbReference type="EMBL" id="JBHSQO010000002">
    <property type="protein sequence ID" value="MFC6088225.1"/>
    <property type="molecule type" value="Genomic_DNA"/>
</dbReference>
<keyword evidence="1" id="KW-0812">Transmembrane</keyword>
<evidence type="ECO:0000256" key="1">
    <source>
        <dbReference type="SAM" id="Phobius"/>
    </source>
</evidence>
<dbReference type="RefSeq" id="WP_380632457.1">
    <property type="nucleotide sequence ID" value="NZ_JBHSQO010000002.1"/>
</dbReference>
<sequence>MALVLIAVLFTGWALIGGFAPMTVLQMLGGVVIVIAVAIRIDPGAMGRRSWRAVEALVGRA</sequence>
<feature type="transmembrane region" description="Helical" evidence="1">
    <location>
        <begin position="24"/>
        <end position="41"/>
    </location>
</feature>
<gene>
    <name evidence="2" type="ORF">ACFP3R_02990</name>
</gene>
<reference evidence="3" key="1">
    <citation type="journal article" date="2019" name="Int. J. Syst. Evol. Microbiol.">
        <title>The Global Catalogue of Microorganisms (GCM) 10K type strain sequencing project: providing services to taxonomists for standard genome sequencing and annotation.</title>
        <authorList>
            <consortium name="The Broad Institute Genomics Platform"/>
            <consortium name="The Broad Institute Genome Sequencing Center for Infectious Disease"/>
            <person name="Wu L."/>
            <person name="Ma J."/>
        </authorList>
    </citation>
    <scope>NUCLEOTIDE SEQUENCE [LARGE SCALE GENOMIC DNA]</scope>
    <source>
        <strain evidence="3">CGMCC 4.7246</strain>
    </source>
</reference>
<evidence type="ECO:0000313" key="3">
    <source>
        <dbReference type="Proteomes" id="UP001596220"/>
    </source>
</evidence>
<organism evidence="2 3">
    <name type="scientific">Saccharothrix lopnurensis</name>
    <dbReference type="NCBI Taxonomy" id="1670621"/>
    <lineage>
        <taxon>Bacteria</taxon>
        <taxon>Bacillati</taxon>
        <taxon>Actinomycetota</taxon>
        <taxon>Actinomycetes</taxon>
        <taxon>Pseudonocardiales</taxon>
        <taxon>Pseudonocardiaceae</taxon>
        <taxon>Saccharothrix</taxon>
    </lineage>
</organism>
<keyword evidence="3" id="KW-1185">Reference proteome</keyword>
<name>A0ABW1NXY0_9PSEU</name>
<accession>A0ABW1NXY0</accession>
<proteinExistence type="predicted"/>
<evidence type="ECO:0000313" key="2">
    <source>
        <dbReference type="EMBL" id="MFC6088225.1"/>
    </source>
</evidence>
<dbReference type="Proteomes" id="UP001596220">
    <property type="component" value="Unassembled WGS sequence"/>
</dbReference>
<keyword evidence="1" id="KW-1133">Transmembrane helix</keyword>